<proteinExistence type="predicted"/>
<dbReference type="KEGG" id="ate:Athe_1663"/>
<protein>
    <recommendedName>
        <fullName evidence="3">HEPN domain-containing protein</fullName>
    </recommendedName>
</protein>
<dbReference type="Proteomes" id="UP000007723">
    <property type="component" value="Chromosome"/>
</dbReference>
<name>B9MK99_CALBD</name>
<gene>
    <name evidence="1" type="ordered locus">Athe_1663</name>
</gene>
<reference evidence="2" key="1">
    <citation type="submission" date="2009-01" db="EMBL/GenBank/DDBJ databases">
        <title>Complete sequence of chromosome of Anaerocellum thermophilum DSM 6725.</title>
        <authorList>
            <person name="Lucas S."/>
            <person name="Copeland A."/>
            <person name="Lapidus A."/>
            <person name="Glavina del Rio T."/>
            <person name="Tice H."/>
            <person name="Bruce D."/>
            <person name="Goodwin L."/>
            <person name="Pitluck S."/>
            <person name="Sims D."/>
            <person name="Meincke L."/>
            <person name="Brettin T."/>
            <person name="Detter J.C."/>
            <person name="Han C."/>
            <person name="Larimer F."/>
            <person name="Land M."/>
            <person name="Hauser L."/>
            <person name="Kyrpides N."/>
            <person name="Ovchinnikova G."/>
            <person name="Kataeva I."/>
            <person name="Adams M.W.W."/>
        </authorList>
    </citation>
    <scope>NUCLEOTIDE SEQUENCE [LARGE SCALE GENOMIC DNA]</scope>
    <source>
        <strain evidence="2">ATCC BAA-1888 / DSM 6725 / Z-1320</strain>
    </source>
</reference>
<organism evidence="1 2">
    <name type="scientific">Caldicellulosiruptor bescii (strain ATCC BAA-1888 / DSM 6725 / KCTC 15123 / Z-1320)</name>
    <name type="common">Anaerocellum thermophilum</name>
    <dbReference type="NCBI Taxonomy" id="521460"/>
    <lineage>
        <taxon>Bacteria</taxon>
        <taxon>Bacillati</taxon>
        <taxon>Bacillota</taxon>
        <taxon>Bacillota incertae sedis</taxon>
        <taxon>Caldicellulosiruptorales</taxon>
        <taxon>Caldicellulosiruptoraceae</taxon>
        <taxon>Caldicellulosiruptor</taxon>
    </lineage>
</organism>
<dbReference type="eggNOG" id="ENOG50331U8">
    <property type="taxonomic scope" value="Bacteria"/>
</dbReference>
<accession>B9MK99</accession>
<sequence length="238" mass="28088">MLFKNVKYGVVTSMSKRKIFIEGKNVDERTCFGWQDQDAALYGLREGYLNAANDLVSLVIERGKIGDVAILDTYIFPIFFLYRHTIELCLKLKDIYYRCYRLIPKGEHDLSILWKEVKEKVIEKAKGITSSEKLRSVFNMINIEEIEEMILELDDVDKKGDVFRYLIDKNDNLYFTSQEFIDYINLKENINYLYETLDYIYNVIEKCLDKYSIRNLISNDESDKEHIESSRGKGEEIK</sequence>
<dbReference type="HOGENOM" id="CLU_1335607_0_0_9"/>
<evidence type="ECO:0000313" key="1">
    <source>
        <dbReference type="EMBL" id="ACM60757.1"/>
    </source>
</evidence>
<dbReference type="STRING" id="521460.Athe_1663"/>
<dbReference type="EMBL" id="CP001393">
    <property type="protein sequence ID" value="ACM60757.1"/>
    <property type="molecule type" value="Genomic_DNA"/>
</dbReference>
<evidence type="ECO:0000313" key="2">
    <source>
        <dbReference type="Proteomes" id="UP000007723"/>
    </source>
</evidence>
<evidence type="ECO:0008006" key="3">
    <source>
        <dbReference type="Google" id="ProtNLM"/>
    </source>
</evidence>
<dbReference type="AlphaFoldDB" id="B9MK99"/>